<feature type="transmembrane region" description="Helical" evidence="1">
    <location>
        <begin position="169"/>
        <end position="193"/>
    </location>
</feature>
<dbReference type="Gene3D" id="1.10.1760.20">
    <property type="match status" value="1"/>
</dbReference>
<evidence type="ECO:0008006" key="3">
    <source>
        <dbReference type="Google" id="ProtNLM"/>
    </source>
</evidence>
<feature type="transmembrane region" description="Helical" evidence="1">
    <location>
        <begin position="12"/>
        <end position="32"/>
    </location>
</feature>
<protein>
    <recommendedName>
        <fullName evidence="3">Thiamine transporter ThiT</fullName>
    </recommendedName>
</protein>
<feature type="transmembrane region" description="Helical" evidence="1">
    <location>
        <begin position="38"/>
        <end position="56"/>
    </location>
</feature>
<dbReference type="KEGG" id="san:gbs0835"/>
<dbReference type="EMBL" id="AL766847">
    <property type="protein sequence ID" value="CAD46479.1"/>
    <property type="molecule type" value="Genomic_DNA"/>
</dbReference>
<feature type="transmembrane region" description="Helical" evidence="1">
    <location>
        <begin position="121"/>
        <end position="149"/>
    </location>
</feature>
<sequence length="196" mass="21688">MLYKKRRFFMSKNNNTTCLIETAIFAALAMALSMIPDFASWFTPSFGAIPLILFALRRGTKYGLFAGLIWGLLHFVLSKVYYLSLSQVFIEYILAFISMGLAGVFSAKFKDALSSSSKTKALSLALSGAILATFVRYVWHYIAGVIFWASYAPKGMSATLYSLSVNGTAGLLTLFFVVISIIILVISYPSFFLPKK</sequence>
<feature type="transmembrane region" description="Helical" evidence="1">
    <location>
        <begin position="89"/>
        <end position="109"/>
    </location>
</feature>
<keyword evidence="1" id="KW-0472">Membrane</keyword>
<dbReference type="GO" id="GO:0005886">
    <property type="term" value="C:plasma membrane"/>
    <property type="evidence" value="ECO:0007669"/>
    <property type="project" value="InterPro"/>
</dbReference>
<dbReference type="HOGENOM" id="CLU_090959_2_0_9"/>
<accession>Q8E5Z4</accession>
<dbReference type="InterPro" id="IPR012651">
    <property type="entry name" value="Thia_Transptr_ThiT"/>
</dbReference>
<proteinExistence type="predicted"/>
<dbReference type="Pfam" id="PF09515">
    <property type="entry name" value="Thia_YuaJ"/>
    <property type="match status" value="1"/>
</dbReference>
<dbReference type="GO" id="GO:0015234">
    <property type="term" value="F:thiamine transmembrane transporter activity"/>
    <property type="evidence" value="ECO:0007669"/>
    <property type="project" value="InterPro"/>
</dbReference>
<dbReference type="NCBIfam" id="TIGR02357">
    <property type="entry name" value="ECF_ThiT_YuaJ"/>
    <property type="match status" value="1"/>
</dbReference>
<evidence type="ECO:0000313" key="2">
    <source>
        <dbReference type="EMBL" id="CAD46479.1"/>
    </source>
</evidence>
<dbReference type="eggNOG" id="COG3859">
    <property type="taxonomic scope" value="Bacteria"/>
</dbReference>
<name>Q8E5Z4_STRA3</name>
<gene>
    <name evidence="2" type="ordered locus">gbs0835</name>
</gene>
<keyword evidence="1" id="KW-1133">Transmembrane helix</keyword>
<organism evidence="2">
    <name type="scientific">Streptococcus agalactiae serotype III (strain NEM316)</name>
    <dbReference type="NCBI Taxonomy" id="211110"/>
    <lineage>
        <taxon>Bacteria</taxon>
        <taxon>Bacillati</taxon>
        <taxon>Bacillota</taxon>
        <taxon>Bacilli</taxon>
        <taxon>Lactobacillales</taxon>
        <taxon>Streptococcaceae</taxon>
        <taxon>Streptococcus</taxon>
    </lineage>
</organism>
<evidence type="ECO:0000256" key="1">
    <source>
        <dbReference type="SAM" id="Phobius"/>
    </source>
</evidence>
<dbReference type="Proteomes" id="UP000000823">
    <property type="component" value="Chromosome"/>
</dbReference>
<dbReference type="AlphaFoldDB" id="Q8E5Z4"/>
<keyword evidence="1" id="KW-0812">Transmembrane</keyword>
<reference evidence="2" key="1">
    <citation type="journal article" date="2002" name="Mol. Microbiol.">
        <title>Genome sequence of Streptococcus agalactiae, a pathogen causing invasive neonatal disease.</title>
        <authorList>
            <person name="Glaser P."/>
            <person name="Rusniok C."/>
            <person name="Buchrieser C."/>
            <person name="Chevalier F."/>
            <person name="Frangeul L."/>
            <person name="Msadek T."/>
            <person name="Zouine M."/>
            <person name="Couve E."/>
            <person name="Lalioui L."/>
            <person name="Poyart C."/>
            <person name="Trieu-Cuot P."/>
            <person name="Kunst F."/>
        </authorList>
    </citation>
    <scope>NUCLEOTIDE SEQUENCE [LARGE SCALE GENOMIC DNA]</scope>
    <source>
        <strain evidence="2">NEM316</strain>
    </source>
</reference>
<feature type="transmembrane region" description="Helical" evidence="1">
    <location>
        <begin position="63"/>
        <end position="83"/>
    </location>
</feature>